<accession>A0A9L0JGB2</accession>
<dbReference type="PANTHER" id="PTHR11332:SF6">
    <property type="entry name" value="SECRETOGLOBIN FAMILY 1D MEMBER 4"/>
    <property type="match status" value="1"/>
</dbReference>
<keyword evidence="6" id="KW-1185">Reference proteome</keyword>
<dbReference type="InterPro" id="IPR016126">
    <property type="entry name" value="Secretoglobin"/>
</dbReference>
<dbReference type="PANTHER" id="PTHR11332">
    <property type="entry name" value="SECRETOGLOBIN FAMILY 1D"/>
    <property type="match status" value="1"/>
</dbReference>
<protein>
    <recommendedName>
        <fullName evidence="7">Secretoglobin family 1A member 1</fullName>
    </recommendedName>
</protein>
<gene>
    <name evidence="5" type="primary">LOC106833636</name>
</gene>
<dbReference type="SUPFAM" id="SSF48201">
    <property type="entry name" value="Uteroglobin-like"/>
    <property type="match status" value="1"/>
</dbReference>
<evidence type="ECO:0000313" key="6">
    <source>
        <dbReference type="Proteomes" id="UP000694387"/>
    </source>
</evidence>
<reference evidence="5 6" key="1">
    <citation type="journal article" date="2020" name="Nat. Commun.">
        <title>Donkey genomes provide new insights into domestication and selection for coat color.</title>
        <authorList>
            <person name="Wang"/>
            <person name="C."/>
            <person name="Li"/>
            <person name="H."/>
            <person name="Guo"/>
            <person name="Y."/>
            <person name="Huang"/>
            <person name="J."/>
            <person name="Sun"/>
            <person name="Y."/>
            <person name="Min"/>
            <person name="J."/>
            <person name="Wang"/>
            <person name="J."/>
            <person name="Fang"/>
            <person name="X."/>
            <person name="Zhao"/>
            <person name="Z."/>
            <person name="Wang"/>
            <person name="S."/>
            <person name="Zhang"/>
            <person name="Y."/>
            <person name="Liu"/>
            <person name="Q."/>
            <person name="Jiang"/>
            <person name="Q."/>
            <person name="Wang"/>
            <person name="X."/>
            <person name="Guo"/>
            <person name="Y."/>
            <person name="Yang"/>
            <person name="C."/>
            <person name="Wang"/>
            <person name="Y."/>
            <person name="Tian"/>
            <person name="F."/>
            <person name="Zhuang"/>
            <person name="G."/>
            <person name="Fan"/>
            <person name="Y."/>
            <person name="Gao"/>
            <person name="Q."/>
            <person name="Li"/>
            <person name="Y."/>
            <person name="Ju"/>
            <person name="Z."/>
            <person name="Li"/>
            <person name="J."/>
            <person name="Li"/>
            <person name="R."/>
            <person name="Hou"/>
            <person name="M."/>
            <person name="Yang"/>
            <person name="G."/>
            <person name="Liu"/>
            <person name="G."/>
            <person name="Liu"/>
            <person name="W."/>
            <person name="Guo"/>
            <person name="J."/>
            <person name="Pan"/>
            <person name="S."/>
            <person name="Fan"/>
            <person name="G."/>
            <person name="Zhang"/>
            <person name="W."/>
            <person name="Zhang"/>
            <person name="R."/>
            <person name="Yu"/>
            <person name="J."/>
            <person name="Zhang"/>
            <person name="X."/>
            <person name="Yin"/>
            <person name="Q."/>
            <person name="Ji"/>
            <person name="C."/>
            <person name="Jin"/>
            <person name="Y."/>
            <person name="Yue"/>
            <person name="G."/>
            <person name="Liu"/>
            <person name="M."/>
            <person name="Xu"/>
            <person name="J."/>
            <person name="Liu"/>
            <person name="S."/>
            <person name="Jordana"/>
            <person name="J."/>
            <person name="Noce"/>
            <person name="A."/>
            <person name="Amills"/>
            <person name="M."/>
            <person name="Wu"/>
            <person name="D.D."/>
            <person name="Li"/>
            <person name="S."/>
            <person name="Zhou"/>
            <person name="X. and Zhong"/>
            <person name="J."/>
        </authorList>
    </citation>
    <scope>NUCLEOTIDE SEQUENCE [LARGE SCALE GENOMIC DNA]</scope>
</reference>
<comment type="similarity">
    <text evidence="4">Belongs to the secretoglobin family. Lipophilin subfamily.</text>
</comment>
<dbReference type="Proteomes" id="UP000694387">
    <property type="component" value="Chromosome 17"/>
</dbReference>
<dbReference type="CDD" id="cd00633">
    <property type="entry name" value="Secretoglobin"/>
    <property type="match status" value="1"/>
</dbReference>
<evidence type="ECO:0008006" key="7">
    <source>
        <dbReference type="Google" id="ProtNLM"/>
    </source>
</evidence>
<reference evidence="5" key="2">
    <citation type="submission" date="2025-08" db="UniProtKB">
        <authorList>
            <consortium name="Ensembl"/>
        </authorList>
    </citation>
    <scope>IDENTIFICATION</scope>
</reference>
<evidence type="ECO:0000256" key="2">
    <source>
        <dbReference type="ARBA" id="ARBA00022525"/>
    </source>
</evidence>
<keyword evidence="2" id="KW-0964">Secreted</keyword>
<dbReference type="Pfam" id="PF01099">
    <property type="entry name" value="Uteroglobin"/>
    <property type="match status" value="1"/>
</dbReference>
<evidence type="ECO:0000313" key="5">
    <source>
        <dbReference type="Ensembl" id="ENSEASP00005051383.1"/>
    </source>
</evidence>
<sequence length="130" mass="14455">MRLSLSVLLVTLALCSYGATDIICPSVFTDIAAFLFVPDLPYKAQIQKYNAPDELIEAKLQVKQCTNNITLKNRLLLSEILVILSSLCIENSDQMNSQGGGQGSALDWDKWWWHLPHCSSLMGDQWPKGG</sequence>
<evidence type="ECO:0000256" key="4">
    <source>
        <dbReference type="ARBA" id="ARBA00038364"/>
    </source>
</evidence>
<dbReference type="PROSITE" id="PS51311">
    <property type="entry name" value="SCGB"/>
    <property type="match status" value="1"/>
</dbReference>
<evidence type="ECO:0000256" key="1">
    <source>
        <dbReference type="ARBA" id="ARBA00004613"/>
    </source>
</evidence>
<dbReference type="GO" id="GO:0005615">
    <property type="term" value="C:extracellular space"/>
    <property type="evidence" value="ECO:0007669"/>
    <property type="project" value="TreeGrafter"/>
</dbReference>
<dbReference type="GeneTree" id="ENSGT00530000063866"/>
<organism evidence="5 6">
    <name type="scientific">Equus asinus</name>
    <name type="common">Donkey</name>
    <name type="synonym">Equus africanus asinus</name>
    <dbReference type="NCBI Taxonomy" id="9793"/>
    <lineage>
        <taxon>Eukaryota</taxon>
        <taxon>Metazoa</taxon>
        <taxon>Chordata</taxon>
        <taxon>Craniata</taxon>
        <taxon>Vertebrata</taxon>
        <taxon>Euteleostomi</taxon>
        <taxon>Mammalia</taxon>
        <taxon>Eutheria</taxon>
        <taxon>Laurasiatheria</taxon>
        <taxon>Perissodactyla</taxon>
        <taxon>Equidae</taxon>
        <taxon>Equus</taxon>
    </lineage>
</organism>
<comment type="subcellular location">
    <subcellularLocation>
        <location evidence="1">Secreted</location>
    </subcellularLocation>
</comment>
<proteinExistence type="inferred from homology"/>
<keyword evidence="3" id="KW-0732">Signal</keyword>
<dbReference type="Ensembl" id="ENSEAST00005048062.1">
    <property type="protein sequence ID" value="ENSEASP00005051383.1"/>
    <property type="gene ID" value="ENSEASG00005034855.1"/>
</dbReference>
<dbReference type="InterPro" id="IPR035960">
    <property type="entry name" value="Secretoglobin_sf"/>
</dbReference>
<dbReference type="AlphaFoldDB" id="A0A9L0JGB2"/>
<reference evidence="5" key="3">
    <citation type="submission" date="2025-09" db="UniProtKB">
        <authorList>
            <consortium name="Ensembl"/>
        </authorList>
    </citation>
    <scope>IDENTIFICATION</scope>
</reference>
<evidence type="ECO:0000256" key="3">
    <source>
        <dbReference type="ARBA" id="ARBA00022729"/>
    </source>
</evidence>
<name>A0A9L0JGB2_EQUAS</name>